<feature type="domain" description="Fungal lipase-type" evidence="3">
    <location>
        <begin position="208"/>
        <end position="342"/>
    </location>
</feature>
<dbReference type="RefSeq" id="WP_340541897.1">
    <property type="nucleotide sequence ID" value="NZ_JBBLXS010000437.1"/>
</dbReference>
<dbReference type="EMBL" id="JBBLXS010000437">
    <property type="protein sequence ID" value="MEK0187788.1"/>
    <property type="molecule type" value="Genomic_DNA"/>
</dbReference>
<dbReference type="PANTHER" id="PTHR45856:SF24">
    <property type="entry name" value="FUNGAL LIPASE-LIKE DOMAIN-CONTAINING PROTEIN"/>
    <property type="match status" value="1"/>
</dbReference>
<reference evidence="4 5" key="1">
    <citation type="journal article" date="2020" name="Harmful Algae">
        <title>Molecular and morphological characterization of a novel dihydroanatoxin-a producing Microcoleus species (cyanobacteria) from the Russian River, California, USA.</title>
        <authorList>
            <person name="Conklin K.Y."/>
            <person name="Stancheva R."/>
            <person name="Otten T.G."/>
            <person name="Fadness R."/>
            <person name="Boyer G.L."/>
            <person name="Read B."/>
            <person name="Zhang X."/>
            <person name="Sheath R.G."/>
        </authorList>
    </citation>
    <scope>NUCLEOTIDE SEQUENCE [LARGE SCALE GENOMIC DNA]</scope>
    <source>
        <strain evidence="4 5">PTRS2</strain>
    </source>
</reference>
<dbReference type="Proteomes" id="UP001384579">
    <property type="component" value="Unassembled WGS sequence"/>
</dbReference>
<dbReference type="SUPFAM" id="SSF53474">
    <property type="entry name" value="alpha/beta-Hydrolases"/>
    <property type="match status" value="1"/>
</dbReference>
<keyword evidence="5" id="KW-1185">Reference proteome</keyword>
<feature type="region of interest" description="Disordered" evidence="1">
    <location>
        <begin position="151"/>
        <end position="172"/>
    </location>
</feature>
<evidence type="ECO:0000259" key="3">
    <source>
        <dbReference type="Pfam" id="PF01764"/>
    </source>
</evidence>
<sequence>MVKYINLKFTRRKLLLGGLAAASAATAIPEYLRRLAESDRQKQVLALLNDRDADKFFQQTLEADAKKINEARQIQASVKLSPPPIPYNRDISKLLIQCSKLATQQYLKGKIDPSYNGDIKSLPAYTAQFKDYTQVSALKGVEASISEQVEVDIPQSPTSSNSDTDPIGDNVDNAQKAIKNTAKEVVKIKKKIPVYFGFFLSSKKHNIIVFRGTQRTIEWILNINAVYATNDRKVASPLYGAIHPGFSTIYSNISVQTLEAAKKLNPSVPCYISGHSLGAAIATLAAIDIAVNIPRLQKQVQLYTYASPRVGDRVFAREHNRVVPNSYRVVNLADAITLVPFTVFFKTEYVHVGEEWSFLAQNGDVMPNHVVDTYRSAIDKEAETNKPRNYPNSGLK</sequence>
<dbReference type="EC" id="3.1.1.-" evidence="4"/>
<comment type="caution">
    <text evidence="4">The sequence shown here is derived from an EMBL/GenBank/DDBJ whole genome shotgun (WGS) entry which is preliminary data.</text>
</comment>
<dbReference type="Pfam" id="PF01764">
    <property type="entry name" value="Lipase_3"/>
    <property type="match status" value="1"/>
</dbReference>
<accession>A0ABU8YTT5</accession>
<keyword evidence="2" id="KW-0732">Signal</keyword>
<feature type="signal peptide" evidence="2">
    <location>
        <begin position="1"/>
        <end position="27"/>
    </location>
</feature>
<name>A0ABU8YTT5_9CYAN</name>
<dbReference type="CDD" id="cd00519">
    <property type="entry name" value="Lipase_3"/>
    <property type="match status" value="1"/>
</dbReference>
<organism evidence="4 5">
    <name type="scientific">Microcoleus anatoxicus PTRS2</name>
    <dbReference type="NCBI Taxonomy" id="2705321"/>
    <lineage>
        <taxon>Bacteria</taxon>
        <taxon>Bacillati</taxon>
        <taxon>Cyanobacteriota</taxon>
        <taxon>Cyanophyceae</taxon>
        <taxon>Oscillatoriophycideae</taxon>
        <taxon>Oscillatoriales</taxon>
        <taxon>Microcoleaceae</taxon>
        <taxon>Microcoleus</taxon>
        <taxon>Microcoleus anatoxicus</taxon>
    </lineage>
</organism>
<feature type="chain" id="PRO_5045569825" evidence="2">
    <location>
        <begin position="28"/>
        <end position="396"/>
    </location>
</feature>
<evidence type="ECO:0000256" key="2">
    <source>
        <dbReference type="SAM" id="SignalP"/>
    </source>
</evidence>
<evidence type="ECO:0000313" key="4">
    <source>
        <dbReference type="EMBL" id="MEK0187788.1"/>
    </source>
</evidence>
<keyword evidence="4" id="KW-0378">Hydrolase</keyword>
<protein>
    <submittedName>
        <fullName evidence="4">Lipase family protein</fullName>
        <ecNumber evidence="4">3.1.1.-</ecNumber>
    </submittedName>
</protein>
<dbReference type="InterPro" id="IPR029058">
    <property type="entry name" value="AB_hydrolase_fold"/>
</dbReference>
<dbReference type="InterPro" id="IPR051218">
    <property type="entry name" value="Sec_MonoDiacylglyc_Lipase"/>
</dbReference>
<dbReference type="PANTHER" id="PTHR45856">
    <property type="entry name" value="ALPHA/BETA-HYDROLASES SUPERFAMILY PROTEIN"/>
    <property type="match status" value="1"/>
</dbReference>
<gene>
    <name evidence="4" type="ORF">WMG39_23545</name>
</gene>
<dbReference type="GO" id="GO:0016787">
    <property type="term" value="F:hydrolase activity"/>
    <property type="evidence" value="ECO:0007669"/>
    <property type="project" value="UniProtKB-KW"/>
</dbReference>
<proteinExistence type="predicted"/>
<feature type="compositionally biased region" description="Polar residues" evidence="1">
    <location>
        <begin position="155"/>
        <end position="164"/>
    </location>
</feature>
<dbReference type="InterPro" id="IPR002921">
    <property type="entry name" value="Fungal_lipase-type"/>
</dbReference>
<evidence type="ECO:0000256" key="1">
    <source>
        <dbReference type="SAM" id="MobiDB-lite"/>
    </source>
</evidence>
<dbReference type="Gene3D" id="3.40.50.1820">
    <property type="entry name" value="alpha/beta hydrolase"/>
    <property type="match status" value="1"/>
</dbReference>
<evidence type="ECO:0000313" key="5">
    <source>
        <dbReference type="Proteomes" id="UP001384579"/>
    </source>
</evidence>